<dbReference type="GO" id="GO:0005524">
    <property type="term" value="F:ATP binding"/>
    <property type="evidence" value="ECO:0007669"/>
    <property type="project" value="UniProtKB-KW"/>
</dbReference>
<dbReference type="InterPro" id="IPR036651">
    <property type="entry name" value="Gln_synt_N_sf"/>
</dbReference>
<dbReference type="KEGG" id="hsr:HSBAA_03680"/>
<comment type="catalytic activity">
    <reaction evidence="4">
        <text>L-glutamate + NH4(+) + ATP = L-glutamine + ADP + phosphate + H(+)</text>
        <dbReference type="Rhea" id="RHEA:16169"/>
        <dbReference type="ChEBI" id="CHEBI:15378"/>
        <dbReference type="ChEBI" id="CHEBI:28938"/>
        <dbReference type="ChEBI" id="CHEBI:29985"/>
        <dbReference type="ChEBI" id="CHEBI:30616"/>
        <dbReference type="ChEBI" id="CHEBI:43474"/>
        <dbReference type="ChEBI" id="CHEBI:58359"/>
        <dbReference type="ChEBI" id="CHEBI:456216"/>
        <dbReference type="EC" id="6.3.1.2"/>
    </reaction>
</comment>
<evidence type="ECO:0000313" key="7">
    <source>
        <dbReference type="EMBL" id="BBI59062.1"/>
    </source>
</evidence>
<dbReference type="AlphaFoldDB" id="A0A455TZV8"/>
<feature type="domain" description="GS beta-grasp" evidence="5">
    <location>
        <begin position="1"/>
        <end position="49"/>
    </location>
</feature>
<accession>A0A455TZV8</accession>
<evidence type="ECO:0000259" key="6">
    <source>
        <dbReference type="PROSITE" id="PS51987"/>
    </source>
</evidence>
<dbReference type="Proteomes" id="UP000320231">
    <property type="component" value="Chromosome"/>
</dbReference>
<dbReference type="EC" id="6.3.1.2" evidence="4"/>
<evidence type="ECO:0000259" key="5">
    <source>
        <dbReference type="PROSITE" id="PS51986"/>
    </source>
</evidence>
<dbReference type="PROSITE" id="PS00180">
    <property type="entry name" value="GLNA_1"/>
    <property type="match status" value="1"/>
</dbReference>
<comment type="similarity">
    <text evidence="1 2 3">Belongs to the glutamine synthetase family.</text>
</comment>
<dbReference type="PROSITE" id="PS51986">
    <property type="entry name" value="GS_BETA_GRASP"/>
    <property type="match status" value="1"/>
</dbReference>
<dbReference type="InterPro" id="IPR014746">
    <property type="entry name" value="Gln_synth/guanido_kin_cat_dom"/>
</dbReference>
<dbReference type="InterPro" id="IPR008147">
    <property type="entry name" value="Gln_synt_N"/>
</dbReference>
<dbReference type="Gene3D" id="3.10.20.70">
    <property type="entry name" value="Glutamine synthetase, N-terminal domain"/>
    <property type="match status" value="1"/>
</dbReference>
<evidence type="ECO:0000256" key="2">
    <source>
        <dbReference type="PROSITE-ProRule" id="PRU01330"/>
    </source>
</evidence>
<dbReference type="Gene3D" id="3.30.590.10">
    <property type="entry name" value="Glutamine synthetase/guanido kinase, catalytic domain"/>
    <property type="match status" value="1"/>
</dbReference>
<keyword evidence="4" id="KW-0067">ATP-binding</keyword>
<dbReference type="SUPFAM" id="SSF54368">
    <property type="entry name" value="Glutamine synthetase, N-terminal domain"/>
    <property type="match status" value="1"/>
</dbReference>
<proteinExistence type="inferred from homology"/>
<evidence type="ECO:0000313" key="8">
    <source>
        <dbReference type="Proteomes" id="UP000320231"/>
    </source>
</evidence>
<reference evidence="7 8" key="1">
    <citation type="journal article" date="2019" name="Microbiol. Resour. Announc.">
        <title>Complete Genome Sequence of Halomonas sulfidaeris Strain Esulfide1 Isolated from a Metal Sulfide Rock at a Depth of 2,200 Meters, Obtained Using Nanopore Sequencing.</title>
        <authorList>
            <person name="Saito M."/>
            <person name="Nishigata A."/>
            <person name="Galipon J."/>
            <person name="Arakawa K."/>
        </authorList>
    </citation>
    <scope>NUCLEOTIDE SEQUENCE [LARGE SCALE GENOMIC DNA]</scope>
    <source>
        <strain evidence="7 8">ATCC BAA-803</strain>
    </source>
</reference>
<dbReference type="Pfam" id="PF00120">
    <property type="entry name" value="Gln-synt_C"/>
    <property type="match status" value="1"/>
</dbReference>
<dbReference type="EMBL" id="AP019514">
    <property type="protein sequence ID" value="BBI59062.1"/>
    <property type="molecule type" value="Genomic_DNA"/>
</dbReference>
<dbReference type="PROSITE" id="PS51987">
    <property type="entry name" value="GS_CATALYTIC"/>
    <property type="match status" value="1"/>
</dbReference>
<dbReference type="InterPro" id="IPR008146">
    <property type="entry name" value="Gln_synth_cat_dom"/>
</dbReference>
<organism evidence="7 8">
    <name type="scientific">Vreelandella sulfidaeris</name>
    <dbReference type="NCBI Taxonomy" id="115553"/>
    <lineage>
        <taxon>Bacteria</taxon>
        <taxon>Pseudomonadati</taxon>
        <taxon>Pseudomonadota</taxon>
        <taxon>Gammaproteobacteria</taxon>
        <taxon>Oceanospirillales</taxon>
        <taxon>Halomonadaceae</taxon>
        <taxon>Vreelandella</taxon>
    </lineage>
</organism>
<dbReference type="GO" id="GO:0016020">
    <property type="term" value="C:membrane"/>
    <property type="evidence" value="ECO:0007669"/>
    <property type="project" value="TreeGrafter"/>
</dbReference>
<keyword evidence="4" id="KW-0436">Ligase</keyword>
<protein>
    <recommendedName>
        <fullName evidence="4">Glutamine synthetase</fullName>
        <ecNumber evidence="4">6.3.1.2</ecNumber>
    </recommendedName>
</protein>
<name>A0A455TZV8_9GAMM</name>
<dbReference type="GO" id="GO:0019740">
    <property type="term" value="P:nitrogen utilization"/>
    <property type="evidence" value="ECO:0007669"/>
    <property type="project" value="TreeGrafter"/>
</dbReference>
<dbReference type="InterPro" id="IPR027303">
    <property type="entry name" value="Gln_synth_gly_rich_site"/>
</dbReference>
<evidence type="ECO:0000256" key="1">
    <source>
        <dbReference type="ARBA" id="ARBA00009897"/>
    </source>
</evidence>
<dbReference type="GO" id="GO:0006542">
    <property type="term" value="P:glutamine biosynthetic process"/>
    <property type="evidence" value="ECO:0007669"/>
    <property type="project" value="InterPro"/>
</dbReference>
<sequence>MFDGSSIEGWKGINESDMILSPEDGTGYLDPFTEDATLVLRCDIIEPATMQGYDRDPRSIAKRAEAYLQSTGLGDTAFFGPEPEFFIFDEVHWKSDIQGSMYKITSDEGAWATSNQVEGGNLGHRPRVKGGYFPVPPVDSFHDIRGAMCNTLEAIGQTVEVHHHEVANAGQNEIGVKFNTLVKKADEVQEMKYVIHNVAHAYGKTATFMPKPLVGDNGSGMHVHQSFWKDGQNQFAGDEYAGLSEMALFYIGGIIKHARALNAFTNASTNLVQASRARF</sequence>
<dbReference type="PANTHER" id="PTHR43407">
    <property type="entry name" value="GLUTAMINE SYNTHETASE"/>
    <property type="match status" value="1"/>
</dbReference>
<evidence type="ECO:0000256" key="4">
    <source>
        <dbReference type="RuleBase" id="RU004356"/>
    </source>
</evidence>
<feature type="domain" description="GS catalytic" evidence="6">
    <location>
        <begin position="57"/>
        <end position="279"/>
    </location>
</feature>
<dbReference type="SUPFAM" id="SSF55931">
    <property type="entry name" value="Glutamine synthetase/guanido kinase"/>
    <property type="match status" value="1"/>
</dbReference>
<dbReference type="PROSITE" id="PS00181">
    <property type="entry name" value="GLNA_ATP"/>
    <property type="match status" value="1"/>
</dbReference>
<dbReference type="GO" id="GO:0005737">
    <property type="term" value="C:cytoplasm"/>
    <property type="evidence" value="ECO:0007669"/>
    <property type="project" value="TreeGrafter"/>
</dbReference>
<dbReference type="Pfam" id="PF03951">
    <property type="entry name" value="Gln-synt_N"/>
    <property type="match status" value="1"/>
</dbReference>
<evidence type="ECO:0000256" key="3">
    <source>
        <dbReference type="RuleBase" id="RU000384"/>
    </source>
</evidence>
<gene>
    <name evidence="7" type="ORF">HSBAA_03680</name>
</gene>
<dbReference type="SMART" id="SM01230">
    <property type="entry name" value="Gln-synt_C"/>
    <property type="match status" value="1"/>
</dbReference>
<dbReference type="GO" id="GO:0004356">
    <property type="term" value="F:glutamine synthetase activity"/>
    <property type="evidence" value="ECO:0007669"/>
    <property type="project" value="UniProtKB-EC"/>
</dbReference>
<keyword evidence="4" id="KW-0547">Nucleotide-binding</keyword>
<dbReference type="PANTHER" id="PTHR43407:SF2">
    <property type="entry name" value="GLUTAMINE SYNTHETASE"/>
    <property type="match status" value="1"/>
</dbReference>
<dbReference type="InterPro" id="IPR027302">
    <property type="entry name" value="Gln_synth_N_conserv_site"/>
</dbReference>